<dbReference type="AlphaFoldDB" id="A0A2P2IY74"/>
<organism evidence="1">
    <name type="scientific">Rhizophora mucronata</name>
    <name type="common">Asiatic mangrove</name>
    <dbReference type="NCBI Taxonomy" id="61149"/>
    <lineage>
        <taxon>Eukaryota</taxon>
        <taxon>Viridiplantae</taxon>
        <taxon>Streptophyta</taxon>
        <taxon>Embryophyta</taxon>
        <taxon>Tracheophyta</taxon>
        <taxon>Spermatophyta</taxon>
        <taxon>Magnoliopsida</taxon>
        <taxon>eudicotyledons</taxon>
        <taxon>Gunneridae</taxon>
        <taxon>Pentapetalae</taxon>
        <taxon>rosids</taxon>
        <taxon>fabids</taxon>
        <taxon>Malpighiales</taxon>
        <taxon>Rhizophoraceae</taxon>
        <taxon>Rhizophora</taxon>
    </lineage>
</organism>
<sequence>MERGSPLIGETNSRYYFKSFDVVERILTW</sequence>
<dbReference type="EMBL" id="GGEC01005693">
    <property type="protein sequence ID" value="MBW86176.1"/>
    <property type="molecule type" value="Transcribed_RNA"/>
</dbReference>
<accession>A0A2P2IY74</accession>
<evidence type="ECO:0000313" key="1">
    <source>
        <dbReference type="EMBL" id="MBW86176.1"/>
    </source>
</evidence>
<protein>
    <submittedName>
        <fullName evidence="1">Uncharacterized protein</fullName>
    </submittedName>
</protein>
<proteinExistence type="predicted"/>
<reference evidence="1" key="1">
    <citation type="submission" date="2018-02" db="EMBL/GenBank/DDBJ databases">
        <title>Rhizophora mucronata_Transcriptome.</title>
        <authorList>
            <person name="Meera S.P."/>
            <person name="Sreeshan A."/>
            <person name="Augustine A."/>
        </authorList>
    </citation>
    <scope>NUCLEOTIDE SEQUENCE</scope>
    <source>
        <tissue evidence="1">Leaf</tissue>
    </source>
</reference>
<name>A0A2P2IY74_RHIMU</name>